<dbReference type="PROSITE" id="PS50294">
    <property type="entry name" value="WD_REPEATS_REGION"/>
    <property type="match status" value="1"/>
</dbReference>
<keyword evidence="7" id="KW-0418">Kinase</keyword>
<evidence type="ECO:0000256" key="3">
    <source>
        <dbReference type="ARBA" id="ARBA00022574"/>
    </source>
</evidence>
<comment type="caution">
    <text evidence="7">The sequence shown here is derived from an EMBL/GenBank/DDBJ whole genome shotgun (WGS) entry which is preliminary data.</text>
</comment>
<dbReference type="OrthoDB" id="71437at2759"/>
<evidence type="ECO:0000256" key="2">
    <source>
        <dbReference type="ARBA" id="ARBA00022490"/>
    </source>
</evidence>
<dbReference type="PANTHER" id="PTHR22842">
    <property type="entry name" value="WD40 REPEAT PROTEIN"/>
    <property type="match status" value="1"/>
</dbReference>
<evidence type="ECO:0000256" key="6">
    <source>
        <dbReference type="PROSITE-ProRule" id="PRU00221"/>
    </source>
</evidence>
<evidence type="ECO:0000256" key="4">
    <source>
        <dbReference type="ARBA" id="ARBA00022737"/>
    </source>
</evidence>
<dbReference type="InterPro" id="IPR020472">
    <property type="entry name" value="WD40_PAC1"/>
</dbReference>
<dbReference type="GO" id="GO:0016301">
    <property type="term" value="F:kinase activity"/>
    <property type="evidence" value="ECO:0007669"/>
    <property type="project" value="UniProtKB-KW"/>
</dbReference>
<accession>A0A0F2LW09</accession>
<keyword evidence="2" id="KW-0963">Cytoplasm</keyword>
<dbReference type="AlphaFoldDB" id="A0A0F2LW09"/>
<comment type="subcellular location">
    <subcellularLocation>
        <location evidence="1">Cytoplasm</location>
    </subcellularLocation>
</comment>
<dbReference type="GO" id="GO:0005737">
    <property type="term" value="C:cytoplasm"/>
    <property type="evidence" value="ECO:0007669"/>
    <property type="project" value="UniProtKB-SubCell"/>
</dbReference>
<dbReference type="GeneID" id="27667359"/>
<keyword evidence="7" id="KW-0808">Transferase</keyword>
<dbReference type="InterPro" id="IPR019775">
    <property type="entry name" value="WD40_repeat_CS"/>
</dbReference>
<reference evidence="7 8" key="1">
    <citation type="journal article" date="2014" name="BMC Genomics">
        <title>Comparative genomics of the major fungal agents of human and animal Sporotrichosis: Sporothrix schenckii and Sporothrix brasiliensis.</title>
        <authorList>
            <person name="Teixeira M.M."/>
            <person name="de Almeida L.G."/>
            <person name="Kubitschek-Barreira P."/>
            <person name="Alves F.L."/>
            <person name="Kioshima E.S."/>
            <person name="Abadio A.K."/>
            <person name="Fernandes L."/>
            <person name="Derengowski L.S."/>
            <person name="Ferreira K.S."/>
            <person name="Souza R.C."/>
            <person name="Ruiz J.C."/>
            <person name="de Andrade N.C."/>
            <person name="Paes H.C."/>
            <person name="Nicola A.M."/>
            <person name="Albuquerque P."/>
            <person name="Gerber A.L."/>
            <person name="Martins V.P."/>
            <person name="Peconick L.D."/>
            <person name="Neto A.V."/>
            <person name="Chaucanez C.B."/>
            <person name="Silva P.A."/>
            <person name="Cunha O.L."/>
            <person name="de Oliveira F.F."/>
            <person name="dos Santos T.C."/>
            <person name="Barros A.L."/>
            <person name="Soares M.A."/>
            <person name="de Oliveira L.M."/>
            <person name="Marini M.M."/>
            <person name="Villalobos-Duno H."/>
            <person name="Cunha M.M."/>
            <person name="de Hoog S."/>
            <person name="da Silveira J.F."/>
            <person name="Henrissat B."/>
            <person name="Nino-Vega G.A."/>
            <person name="Cisalpino P.S."/>
            <person name="Mora-Montes H.M."/>
            <person name="Almeida S.R."/>
            <person name="Stajich J.E."/>
            <person name="Lopes-Bezerra L.M."/>
            <person name="Vasconcelos A.T."/>
            <person name="Felipe M.S."/>
        </authorList>
    </citation>
    <scope>NUCLEOTIDE SEQUENCE [LARGE SCALE GENOMIC DNA]</scope>
    <source>
        <strain evidence="7 8">1099-18</strain>
    </source>
</reference>
<gene>
    <name evidence="7" type="ORF">SPSK_05333</name>
</gene>
<dbReference type="EMBL" id="AXCR01000012">
    <property type="protein sequence ID" value="KJR80685.1"/>
    <property type="molecule type" value="Genomic_DNA"/>
</dbReference>
<organism evidence="7 8">
    <name type="scientific">Sporothrix schenckii 1099-18</name>
    <dbReference type="NCBI Taxonomy" id="1397361"/>
    <lineage>
        <taxon>Eukaryota</taxon>
        <taxon>Fungi</taxon>
        <taxon>Dikarya</taxon>
        <taxon>Ascomycota</taxon>
        <taxon>Pezizomycotina</taxon>
        <taxon>Sordariomycetes</taxon>
        <taxon>Sordariomycetidae</taxon>
        <taxon>Ophiostomatales</taxon>
        <taxon>Ophiostomataceae</taxon>
        <taxon>Sporothrix</taxon>
    </lineage>
</organism>
<dbReference type="SMART" id="SM00320">
    <property type="entry name" value="WD40"/>
    <property type="match status" value="5"/>
</dbReference>
<dbReference type="RefSeq" id="XP_016583361.1">
    <property type="nucleotide sequence ID" value="XM_016732082.1"/>
</dbReference>
<dbReference type="PRINTS" id="PR00320">
    <property type="entry name" value="GPROTEINBRPT"/>
</dbReference>
<dbReference type="InterPro" id="IPR051980">
    <property type="entry name" value="WD_repeat_MORG1"/>
</dbReference>
<comment type="similarity">
    <text evidence="5">Belongs to the WD repeat MORG1 family.</text>
</comment>
<keyword evidence="3 6" id="KW-0853">WD repeat</keyword>
<dbReference type="PANTHER" id="PTHR22842:SF3">
    <property type="entry name" value="WD REPEAT DOMAIN-CONTAINING PROTEIN 83"/>
    <property type="match status" value="1"/>
</dbReference>
<dbReference type="PROSITE" id="PS00678">
    <property type="entry name" value="WD_REPEATS_1"/>
    <property type="match status" value="1"/>
</dbReference>
<reference evidence="7 8" key="2">
    <citation type="journal article" date="2015" name="Eukaryot. Cell">
        <title>Asexual propagation of a virulent clone complex in a human and feline outbreak of sporotrichosis.</title>
        <authorList>
            <person name="Teixeira Mde M."/>
            <person name="Rodrigues A.M."/>
            <person name="Tsui C.K."/>
            <person name="de Almeida L.G."/>
            <person name="Van Diepeningen A.D."/>
            <person name="van den Ende B.G."/>
            <person name="Fernandes G.F."/>
            <person name="Kano R."/>
            <person name="Hamelin R.C."/>
            <person name="Lopes-Bezerra L.M."/>
            <person name="Vasconcelos A.T."/>
            <person name="de Hoog S."/>
            <person name="de Camargo Z.P."/>
            <person name="Felipe M.S."/>
        </authorList>
    </citation>
    <scope>NUCLEOTIDE SEQUENCE [LARGE SCALE GENOMIC DNA]</scope>
    <source>
        <strain evidence="7 8">1099-18</strain>
    </source>
</reference>
<feature type="repeat" description="WD" evidence="6">
    <location>
        <begin position="89"/>
        <end position="130"/>
    </location>
</feature>
<evidence type="ECO:0000313" key="8">
    <source>
        <dbReference type="Proteomes" id="UP000033710"/>
    </source>
</evidence>
<proteinExistence type="inferred from homology"/>
<dbReference type="GO" id="GO:0071013">
    <property type="term" value="C:catalytic step 2 spliceosome"/>
    <property type="evidence" value="ECO:0007669"/>
    <property type="project" value="TreeGrafter"/>
</dbReference>
<dbReference type="VEuPathDB" id="FungiDB:SPSK_05333"/>
<dbReference type="InterPro" id="IPR015943">
    <property type="entry name" value="WD40/YVTN_repeat-like_dom_sf"/>
</dbReference>
<dbReference type="KEGG" id="ssck:SPSK_05333"/>
<dbReference type="SUPFAM" id="SSF50978">
    <property type="entry name" value="WD40 repeat-like"/>
    <property type="match status" value="1"/>
</dbReference>
<feature type="repeat" description="WD" evidence="6">
    <location>
        <begin position="11"/>
        <end position="44"/>
    </location>
</feature>
<evidence type="ECO:0000313" key="7">
    <source>
        <dbReference type="EMBL" id="KJR80685.1"/>
    </source>
</evidence>
<dbReference type="Gene3D" id="2.130.10.10">
    <property type="entry name" value="YVTN repeat-like/Quinoprotein amine dehydrogenase"/>
    <property type="match status" value="1"/>
</dbReference>
<dbReference type="Pfam" id="PF00400">
    <property type="entry name" value="WD40"/>
    <property type="match status" value="4"/>
</dbReference>
<dbReference type="PROSITE" id="PS50082">
    <property type="entry name" value="WD_REPEATS_2"/>
    <property type="match status" value="3"/>
</dbReference>
<dbReference type="InterPro" id="IPR001680">
    <property type="entry name" value="WD40_rpt"/>
</dbReference>
<feature type="repeat" description="WD" evidence="6">
    <location>
        <begin position="140"/>
        <end position="170"/>
    </location>
</feature>
<dbReference type="GO" id="GO:0000398">
    <property type="term" value="P:mRNA splicing, via spliceosome"/>
    <property type="evidence" value="ECO:0007669"/>
    <property type="project" value="TreeGrafter"/>
</dbReference>
<dbReference type="InterPro" id="IPR036322">
    <property type="entry name" value="WD40_repeat_dom_sf"/>
</dbReference>
<sequence length="401" mass="41840">MSFPDKPVAQLLGSNGPVHAVTYSAGSGTYILTGSSDRSIRLYNPQPTTGTAGTPSLVKTKDGGFVTSLSAGAAPRATPVPEGRLIQTYAEHGYEVLSLACAADNARFVSSGGDRTVFLWDVTTAQTLRRFGGGTGGGRVNCVCFAGEGDSLVVSGGFDTVVRVWDTRSGGSGPNVKPIQALSEARDAISALVVRGAEIVAASVDGRVRTYDVRTGRQTIDVISGSAGVTSLSLTRDGRSLLVGALDSRLRLLDRENGTCLRTYSSGGEDKESATAKDAGLVWRNEELRVQSLIGGRERFVVAGDEMGRPPGEAAALTPSKNTTPDGRVWAWDLLTGRVAATVTVPWGPPGAATSGRSIGRDGREKERRNVTSCLAWQDGGWGDQFCVGGTSGVVTVFGPR</sequence>
<evidence type="ECO:0000256" key="1">
    <source>
        <dbReference type="ARBA" id="ARBA00004496"/>
    </source>
</evidence>
<name>A0A0F2LW09_SPOSC</name>
<evidence type="ECO:0000256" key="5">
    <source>
        <dbReference type="ARBA" id="ARBA00038145"/>
    </source>
</evidence>
<protein>
    <submittedName>
        <fullName evidence="7">Mitogen-activated protein kinase organizer 1</fullName>
    </submittedName>
</protein>
<keyword evidence="4" id="KW-0677">Repeat</keyword>
<dbReference type="Proteomes" id="UP000033710">
    <property type="component" value="Unassembled WGS sequence"/>
</dbReference>